<dbReference type="EMBL" id="BAAAFA010000001">
    <property type="protein sequence ID" value="GAA0810329.1"/>
    <property type="molecule type" value="Genomic_DNA"/>
</dbReference>
<proteinExistence type="predicted"/>
<dbReference type="RefSeq" id="WP_182767852.1">
    <property type="nucleotide sequence ID" value="NZ_BAAAFA010000001.1"/>
</dbReference>
<dbReference type="SMART" id="SM00698">
    <property type="entry name" value="MORN"/>
    <property type="match status" value="14"/>
</dbReference>
<comment type="caution">
    <text evidence="3">The sequence shown here is derived from an EMBL/GenBank/DDBJ whole genome shotgun (WGS) entry which is preliminary data.</text>
</comment>
<evidence type="ECO:0000256" key="1">
    <source>
        <dbReference type="ARBA" id="ARBA00022737"/>
    </source>
</evidence>
<dbReference type="Gene3D" id="2.20.110.10">
    <property type="entry name" value="Histone H3 K4-specific methyltransferase SET7/9 N-terminal domain"/>
    <property type="match status" value="5"/>
</dbReference>
<feature type="region of interest" description="Disordered" evidence="2">
    <location>
        <begin position="875"/>
        <end position="896"/>
    </location>
</feature>
<organism evidence="3 4">
    <name type="scientific">Colwellia asteriadis</name>
    <dbReference type="NCBI Taxonomy" id="517723"/>
    <lineage>
        <taxon>Bacteria</taxon>
        <taxon>Pseudomonadati</taxon>
        <taxon>Pseudomonadota</taxon>
        <taxon>Gammaproteobacteria</taxon>
        <taxon>Alteromonadales</taxon>
        <taxon>Colwelliaceae</taxon>
        <taxon>Colwellia</taxon>
    </lineage>
</organism>
<dbReference type="InterPro" id="IPR003409">
    <property type="entry name" value="MORN"/>
</dbReference>
<evidence type="ECO:0008006" key="5">
    <source>
        <dbReference type="Google" id="ProtNLM"/>
    </source>
</evidence>
<accession>A0ABP3WCT0</accession>
<sequence length="896" mass="103040">MPKHTAFKIITYLIFVTLLGCEKTDPDPDTQKNESKATQPIALKEDITDAAQFDQERIQFLWQGPQQEKRTIWSIKIDGTDLRQVLDEKELSFNTPPGGNGGHITYLSRSPNNRYLALIMYQEVIVYDLLTRDHLIIGEAVRGQPQLIIWKDNTFNVYMSKFGDHSRNLYVDLNNLTVTEKKENSDTVYLKDGSTLSFHKFHMSKYKDDKRLFKIDLDGYDKLNKPYLNGYDKLNELYLNNEQTHGLLHTKERSFYFNITTGKILSTFDNNFFTPWHINHANSQLIGTDKEHKQLTFYNITTKTTTNILTSATKLRIISPLKASAYNQEKPSLLPKLSNLPKGYIYGDRKVDENYYFGEKVDGKAEGYGEMYQRYTHLWQYQEKNNTLIPLHYKGNWKAGVFEGNGEVIYTNGSRYKGEFSSYLHHGQGRFTDKDGNGFDGSWNKGQKHGRGLCLTYRKPTPCEYYYNAIVTYEGELDDNGIRNGTGTFSWVPYIKKNIYKGNFKNDLFHGQGVLTKTYYSNDVYKGQWQLGLRHGQGTQTNGETHYEGQWKADKRHGKGTQTKGNIRYEGMWRVDYYNGQGTLNENGNIYSGLFSAGWLFGQGTYKNKNGDSYNGEFEYSRYNGYGVMNYANGDQYSGQWLSHMRWGKGKLTLANGDFYDGDWDNDTKHGEGVCQENSEEYPCQYFRGYKLHNIRDGYTKSRVIIDDGYGEVLGDYIGELENNIPHGQGSFINKYQRFYIGHFDHGLFNGQGILLTSHHGIIYDGMWIKGKPNGYGKTNIFEGHWKDGVAHGVGKLHIGINSTRRIIKGNWQDGEISEGTIIYQDVDYIEDKAIYTNNCVYTGRLSLSINTKITYSTSDMTFVKVTPQGKCVRVEQEKEHNTNALSKNHLQKDSK</sequence>
<dbReference type="PANTHER" id="PTHR23084">
    <property type="entry name" value="PHOSPHATIDYLINOSITOL-4-PHOSPHATE 5-KINASE RELATED"/>
    <property type="match status" value="1"/>
</dbReference>
<protein>
    <recommendedName>
        <fullName evidence="5">MORN repeat protein</fullName>
    </recommendedName>
</protein>
<evidence type="ECO:0000256" key="2">
    <source>
        <dbReference type="SAM" id="MobiDB-lite"/>
    </source>
</evidence>
<keyword evidence="4" id="KW-1185">Reference proteome</keyword>
<name>A0ABP3WCT0_9GAMM</name>
<keyword evidence="1" id="KW-0677">Repeat</keyword>
<evidence type="ECO:0000313" key="4">
    <source>
        <dbReference type="Proteomes" id="UP001500021"/>
    </source>
</evidence>
<reference evidence="4" key="1">
    <citation type="journal article" date="2019" name="Int. J. Syst. Evol. Microbiol.">
        <title>The Global Catalogue of Microorganisms (GCM) 10K type strain sequencing project: providing services to taxonomists for standard genome sequencing and annotation.</title>
        <authorList>
            <consortium name="The Broad Institute Genomics Platform"/>
            <consortium name="The Broad Institute Genome Sequencing Center for Infectious Disease"/>
            <person name="Wu L."/>
            <person name="Ma J."/>
        </authorList>
    </citation>
    <scope>NUCLEOTIDE SEQUENCE [LARGE SCALE GENOMIC DNA]</scope>
    <source>
        <strain evidence="4">JCM 15608</strain>
    </source>
</reference>
<dbReference type="Proteomes" id="UP001500021">
    <property type="component" value="Unassembled WGS sequence"/>
</dbReference>
<gene>
    <name evidence="3" type="ORF">GCM10009111_01020</name>
</gene>
<dbReference type="PANTHER" id="PTHR23084:SF263">
    <property type="entry name" value="MORN REPEAT-CONTAINING PROTEIN 1"/>
    <property type="match status" value="1"/>
</dbReference>
<dbReference type="PROSITE" id="PS51257">
    <property type="entry name" value="PROKAR_LIPOPROTEIN"/>
    <property type="match status" value="1"/>
</dbReference>
<dbReference type="SUPFAM" id="SSF82171">
    <property type="entry name" value="DPP6 N-terminal domain-like"/>
    <property type="match status" value="1"/>
</dbReference>
<dbReference type="SUPFAM" id="SSF82185">
    <property type="entry name" value="Histone H3 K4-specific methyltransferase SET7/9 N-terminal domain"/>
    <property type="match status" value="4"/>
</dbReference>
<evidence type="ECO:0000313" key="3">
    <source>
        <dbReference type="EMBL" id="GAA0810329.1"/>
    </source>
</evidence>
<dbReference type="Pfam" id="PF02493">
    <property type="entry name" value="MORN"/>
    <property type="match status" value="16"/>
</dbReference>